<gene>
    <name evidence="1" type="ORF">GCM10020367_19930</name>
</gene>
<accession>A0ABP6S8T2</accession>
<organism evidence="1 2">
    <name type="scientific">Streptomyces sannanensis</name>
    <dbReference type="NCBI Taxonomy" id="285536"/>
    <lineage>
        <taxon>Bacteria</taxon>
        <taxon>Bacillati</taxon>
        <taxon>Actinomycetota</taxon>
        <taxon>Actinomycetes</taxon>
        <taxon>Kitasatosporales</taxon>
        <taxon>Streptomycetaceae</taxon>
        <taxon>Streptomyces</taxon>
    </lineage>
</organism>
<dbReference type="Proteomes" id="UP001499990">
    <property type="component" value="Unassembled WGS sequence"/>
</dbReference>
<evidence type="ECO:0000313" key="2">
    <source>
        <dbReference type="Proteomes" id="UP001499990"/>
    </source>
</evidence>
<reference evidence="2" key="1">
    <citation type="journal article" date="2019" name="Int. J. Syst. Evol. Microbiol.">
        <title>The Global Catalogue of Microorganisms (GCM) 10K type strain sequencing project: providing services to taxonomists for standard genome sequencing and annotation.</title>
        <authorList>
            <consortium name="The Broad Institute Genomics Platform"/>
            <consortium name="The Broad Institute Genome Sequencing Center for Infectious Disease"/>
            <person name="Wu L."/>
            <person name="Ma J."/>
        </authorList>
    </citation>
    <scope>NUCLEOTIDE SEQUENCE [LARGE SCALE GENOMIC DNA]</scope>
    <source>
        <strain evidence="2">JCM 9651</strain>
    </source>
</reference>
<proteinExistence type="predicted"/>
<comment type="caution">
    <text evidence="1">The sequence shown here is derived from an EMBL/GenBank/DDBJ whole genome shotgun (WGS) entry which is preliminary data.</text>
</comment>
<dbReference type="Gene3D" id="1.10.10.10">
    <property type="entry name" value="Winged helix-like DNA-binding domain superfamily/Winged helix DNA-binding domain"/>
    <property type="match status" value="1"/>
</dbReference>
<name>A0ABP6S8T2_9ACTN</name>
<dbReference type="RefSeq" id="WP_345035898.1">
    <property type="nucleotide sequence ID" value="NZ_BAAAYL010000001.1"/>
</dbReference>
<protein>
    <recommendedName>
        <fullName evidence="3">MarR family transcriptional regulator</fullName>
    </recommendedName>
</protein>
<keyword evidence="2" id="KW-1185">Reference proteome</keyword>
<evidence type="ECO:0000313" key="1">
    <source>
        <dbReference type="EMBL" id="GAA3371003.1"/>
    </source>
</evidence>
<dbReference type="InterPro" id="IPR036388">
    <property type="entry name" value="WH-like_DNA-bd_sf"/>
</dbReference>
<evidence type="ECO:0008006" key="3">
    <source>
        <dbReference type="Google" id="ProtNLM"/>
    </source>
</evidence>
<sequence length="151" mass="16763">MTITEYSRDRLAAQPIGYWSGVANEIIVGSIRAALAEEGLTQPHWWVLNHIAGAPAQWTRVSLTAKLSPFDRQDTDFEAVYADLASRGWTAELNGCLSLTDAGEEGRQRARVRNLKVHEQMHNGVETDDYVTTLNVLRRMIANLGGNSELP</sequence>
<dbReference type="EMBL" id="BAAAYL010000001">
    <property type="protein sequence ID" value="GAA3371003.1"/>
    <property type="molecule type" value="Genomic_DNA"/>
</dbReference>